<feature type="transmembrane region" description="Helical" evidence="1">
    <location>
        <begin position="489"/>
        <end position="516"/>
    </location>
</feature>
<keyword evidence="1" id="KW-1133">Transmembrane helix</keyword>
<evidence type="ECO:0000256" key="1">
    <source>
        <dbReference type="SAM" id="Phobius"/>
    </source>
</evidence>
<feature type="transmembrane region" description="Helical" evidence="1">
    <location>
        <begin position="69"/>
        <end position="88"/>
    </location>
</feature>
<dbReference type="EMBL" id="WVTA01000004">
    <property type="protein sequence ID" value="KAK3213819.1"/>
    <property type="molecule type" value="Genomic_DNA"/>
</dbReference>
<sequence>MYIYWNRPALQSSRLLISSVSSTWEAFRWPVLATAGFAKNLTNANSFSCRLSELWWSWRTKSRKALLRSWPAAAIVLTYAIAAIAAGISTSYAVDTTNLEVLVDSPLCRLLNVSGLAADANASTAFSTGISPYIHTYTQNCYINETVPPAGCRNIFVQPKISIDVQPAACPWQSSMCLEEQQPAIAMDSGLVDVSREFGLNLRSRDNLWVRRKTTCNVLPLKGHEDQINLNTIGGNSMYFETLPDEKGVGYRFGNYTDLPPEAYPEYLLKMSLLTANRAKSYSSNGIIARAQKNAFNWGLNWRTLDEMNRTDADVAFTYISLNNVWYHNPVNDPLFSAHQKVTINEGNLAAADYKSDNHIGAMGCAIQHQFCASQSRGEKACTSLGGLPADDMHLLDEFTDLTALQSSLMKLLWSTSFLNDITNAASSVDMLVSAWTGFQMMLTDTAVGPITRNRLADTYTNAPASDSENLLCQSMKMRKAGSFANVNVFAFAFVVTFSAIISFVNFFILRLCIFLKRFRKSLAPRLDRWVYDGVFQLQRRAFEANDNTSWADWEKEIPITSEGALMSELPSRKRTLRRSATATTLIDNVSLEKWELGERQPTLTEHNCSFG</sequence>
<keyword evidence="3" id="KW-1185">Reference proteome</keyword>
<dbReference type="AlphaFoldDB" id="A0AAN6RKP6"/>
<reference evidence="2 3" key="1">
    <citation type="submission" date="2021-02" db="EMBL/GenBank/DDBJ databases">
        <title>Genome assembly of Pseudopithomyces chartarum.</title>
        <authorList>
            <person name="Jauregui R."/>
            <person name="Singh J."/>
            <person name="Voisey C."/>
        </authorList>
    </citation>
    <scope>NUCLEOTIDE SEQUENCE [LARGE SCALE GENOMIC DNA]</scope>
    <source>
        <strain evidence="2 3">AGR01</strain>
    </source>
</reference>
<evidence type="ECO:0000313" key="2">
    <source>
        <dbReference type="EMBL" id="KAK3213819.1"/>
    </source>
</evidence>
<accession>A0AAN6RKP6</accession>
<gene>
    <name evidence="2" type="ORF">GRF29_28g1173078</name>
</gene>
<protein>
    <submittedName>
        <fullName evidence="2">Uncharacterized protein</fullName>
    </submittedName>
</protein>
<evidence type="ECO:0000313" key="3">
    <source>
        <dbReference type="Proteomes" id="UP001280581"/>
    </source>
</evidence>
<proteinExistence type="predicted"/>
<dbReference type="Proteomes" id="UP001280581">
    <property type="component" value="Unassembled WGS sequence"/>
</dbReference>
<keyword evidence="1" id="KW-0812">Transmembrane</keyword>
<keyword evidence="1" id="KW-0472">Membrane</keyword>
<comment type="caution">
    <text evidence="2">The sequence shown here is derived from an EMBL/GenBank/DDBJ whole genome shotgun (WGS) entry which is preliminary data.</text>
</comment>
<name>A0AAN6RKP6_9PLEO</name>
<organism evidence="2 3">
    <name type="scientific">Pseudopithomyces chartarum</name>
    <dbReference type="NCBI Taxonomy" id="1892770"/>
    <lineage>
        <taxon>Eukaryota</taxon>
        <taxon>Fungi</taxon>
        <taxon>Dikarya</taxon>
        <taxon>Ascomycota</taxon>
        <taxon>Pezizomycotina</taxon>
        <taxon>Dothideomycetes</taxon>
        <taxon>Pleosporomycetidae</taxon>
        <taxon>Pleosporales</taxon>
        <taxon>Massarineae</taxon>
        <taxon>Didymosphaeriaceae</taxon>
        <taxon>Pseudopithomyces</taxon>
    </lineage>
</organism>